<reference evidence="2 3" key="1">
    <citation type="submission" date="2020-06" db="EMBL/GenBank/DDBJ databases">
        <title>Anaerococcus sp. nov., isolated form swine feces.</title>
        <authorList>
            <person name="Yu S."/>
        </authorList>
    </citation>
    <scope>NUCLEOTIDE SEQUENCE [LARGE SCALE GENOMIC DNA]</scope>
    <source>
        <strain evidence="2 3">AGMB00486</strain>
    </source>
</reference>
<comment type="caution">
    <text evidence="2">The sequence shown here is derived from an EMBL/GenBank/DDBJ whole genome shotgun (WGS) entry which is preliminary data.</text>
</comment>
<keyword evidence="1" id="KW-0812">Transmembrane</keyword>
<accession>A0ABX2NAV6</accession>
<gene>
    <name evidence="2" type="ORF">HV819_07595</name>
</gene>
<name>A0ABX2NAV6_9FIRM</name>
<keyword evidence="1" id="KW-1133">Transmembrane helix</keyword>
<organism evidence="2 3">
    <name type="scientific">Anaerococcus faecalis</name>
    <dbReference type="NCBI Taxonomy" id="2742993"/>
    <lineage>
        <taxon>Bacteria</taxon>
        <taxon>Bacillati</taxon>
        <taxon>Bacillota</taxon>
        <taxon>Tissierellia</taxon>
        <taxon>Tissierellales</taxon>
        <taxon>Peptoniphilaceae</taxon>
        <taxon>Anaerococcus</taxon>
    </lineage>
</organism>
<feature type="transmembrane region" description="Helical" evidence="1">
    <location>
        <begin position="117"/>
        <end position="136"/>
    </location>
</feature>
<keyword evidence="1" id="KW-0472">Membrane</keyword>
<protein>
    <submittedName>
        <fullName evidence="2">Uncharacterized protein</fullName>
    </submittedName>
</protein>
<evidence type="ECO:0000313" key="2">
    <source>
        <dbReference type="EMBL" id="NVF11840.1"/>
    </source>
</evidence>
<dbReference type="RefSeq" id="WP_176269889.1">
    <property type="nucleotide sequence ID" value="NZ_JABVBA010000007.1"/>
</dbReference>
<dbReference type="EMBL" id="JABVBA010000007">
    <property type="protein sequence ID" value="NVF11840.1"/>
    <property type="molecule type" value="Genomic_DNA"/>
</dbReference>
<evidence type="ECO:0000256" key="1">
    <source>
        <dbReference type="SAM" id="Phobius"/>
    </source>
</evidence>
<proteinExistence type="predicted"/>
<sequence>MTLQQEDIQIMNIKILKFIKRKNSASKEQILKRFPDHKHQTLHRLEQMSKPKGLRFTPQEIQKQYLQETYKESKPDAFGNVRIIYTGNYSLTKYGYTYLEDYVLFERRDVIKEFVRSFLFPSLVALLVSVLTNLLFS</sequence>
<evidence type="ECO:0000313" key="3">
    <source>
        <dbReference type="Proteomes" id="UP000540919"/>
    </source>
</evidence>
<keyword evidence="3" id="KW-1185">Reference proteome</keyword>
<dbReference type="Proteomes" id="UP000540919">
    <property type="component" value="Unassembled WGS sequence"/>
</dbReference>